<dbReference type="FunFam" id="3.40.50.460:FF:000007">
    <property type="entry name" value="ATP-dependent 6-phosphofructokinase"/>
    <property type="match status" value="1"/>
</dbReference>
<dbReference type="HAMAP" id="MF_03184">
    <property type="entry name" value="Phosphofructokinase_I_E"/>
    <property type="match status" value="1"/>
</dbReference>
<dbReference type="Gene3D" id="3.10.180.90">
    <property type="match status" value="1"/>
</dbReference>
<feature type="binding site" description="in other chain" evidence="16">
    <location>
        <begin position="865"/>
        <end position="868"/>
    </location>
    <ligand>
        <name>beta-D-fructose 2,6-bisphosphate</name>
        <dbReference type="ChEBI" id="CHEBI:58579"/>
        <note>allosteric activator; ligand shared between dimeric partners</note>
    </ligand>
</feature>
<dbReference type="InterPro" id="IPR040712">
    <property type="entry name" value="Pfk_N"/>
</dbReference>
<feature type="binding site" description="in other chain" evidence="16">
    <location>
        <position position="461"/>
    </location>
    <ligand>
        <name>substrate</name>
        <note>ligand shared between dimeric partners</note>
    </ligand>
</feature>
<dbReference type="GO" id="GO:0061621">
    <property type="term" value="P:canonical glycolysis"/>
    <property type="evidence" value="ECO:0007669"/>
    <property type="project" value="TreeGrafter"/>
</dbReference>
<dbReference type="InterPro" id="IPR000023">
    <property type="entry name" value="Phosphofructokinase_dom"/>
</dbReference>
<dbReference type="Gene3D" id="3.40.50.450">
    <property type="match status" value="2"/>
</dbReference>
<name>A0A9W6YQ51_AMBMO</name>
<reference evidence="20" key="1">
    <citation type="submission" date="2023-04" db="EMBL/GenBank/DDBJ databases">
        <title>Ambrosiozyma monospora NBRC 1965.</title>
        <authorList>
            <person name="Ichikawa N."/>
            <person name="Sato H."/>
            <person name="Tonouchi N."/>
        </authorList>
    </citation>
    <scope>NUCLEOTIDE SEQUENCE</scope>
    <source>
        <strain evidence="20">NBRC 1965</strain>
    </source>
</reference>
<dbReference type="Pfam" id="PF18468">
    <property type="entry name" value="Pfk_N"/>
    <property type="match status" value="1"/>
</dbReference>
<dbReference type="GO" id="GO:0046872">
    <property type="term" value="F:metal ion binding"/>
    <property type="evidence" value="ECO:0007669"/>
    <property type="project" value="UniProtKB-KW"/>
</dbReference>
<keyword evidence="7 16" id="KW-0021">Allosteric enzyme</keyword>
<dbReference type="GO" id="GO:0048029">
    <property type="term" value="F:monosaccharide binding"/>
    <property type="evidence" value="ECO:0007669"/>
    <property type="project" value="TreeGrafter"/>
</dbReference>
<keyword evidence="11 16" id="KW-0418">Kinase</keyword>
<keyword evidence="10 16" id="KW-0547">Nucleotide-binding</keyword>
<dbReference type="GO" id="GO:0005741">
    <property type="term" value="C:mitochondrial outer membrane"/>
    <property type="evidence" value="ECO:0007669"/>
    <property type="project" value="UniProtKB-SubCell"/>
</dbReference>
<evidence type="ECO:0000256" key="9">
    <source>
        <dbReference type="ARBA" id="ARBA00022723"/>
    </source>
</evidence>
<dbReference type="FunFam" id="3.40.50.450:FF:000010">
    <property type="entry name" value="ATP-dependent 6-phosphofructokinase"/>
    <property type="match status" value="1"/>
</dbReference>
<dbReference type="Proteomes" id="UP001165063">
    <property type="component" value="Unassembled WGS sequence"/>
</dbReference>
<feature type="binding site" evidence="16">
    <location>
        <position position="488"/>
    </location>
    <ligand>
        <name>substrate</name>
        <note>ligand shared between dimeric partners</note>
    </ligand>
</feature>
<dbReference type="Gene3D" id="3.40.50.460">
    <property type="entry name" value="Phosphofructokinase domain"/>
    <property type="match status" value="2"/>
</dbReference>
<feature type="active site" description="Proton acceptor" evidence="16">
    <location>
        <position position="362"/>
    </location>
</feature>
<keyword evidence="8 16" id="KW-0808">Transferase</keyword>
<dbReference type="EC" id="2.7.1.11" evidence="16"/>
<evidence type="ECO:0000259" key="19">
    <source>
        <dbReference type="Pfam" id="PF18468"/>
    </source>
</evidence>
<dbReference type="InterPro" id="IPR009161">
    <property type="entry name" value="6-Pfructokinase_euk"/>
</dbReference>
<feature type="domain" description="Phosphofructokinase" evidence="18">
    <location>
        <begin position="601"/>
        <end position="891"/>
    </location>
</feature>
<dbReference type="GO" id="GO:0005945">
    <property type="term" value="C:6-phosphofructokinase complex"/>
    <property type="evidence" value="ECO:0007669"/>
    <property type="project" value="UniProtKB-ARBA"/>
</dbReference>
<dbReference type="PIRSF" id="PIRSF000533">
    <property type="entry name" value="ATP_PFK_euk"/>
    <property type="match status" value="1"/>
</dbReference>
<dbReference type="InterPro" id="IPR015912">
    <property type="entry name" value="Phosphofructokinase_CS"/>
</dbReference>
<evidence type="ECO:0000256" key="7">
    <source>
        <dbReference type="ARBA" id="ARBA00022533"/>
    </source>
</evidence>
<dbReference type="GO" id="GO:0042802">
    <property type="term" value="F:identical protein binding"/>
    <property type="evidence" value="ECO:0007669"/>
    <property type="project" value="TreeGrafter"/>
</dbReference>
<evidence type="ECO:0000259" key="18">
    <source>
        <dbReference type="Pfam" id="PF00365"/>
    </source>
</evidence>
<gene>
    <name evidence="20" type="ORF">Amon01_000267000</name>
</gene>
<feature type="binding site" evidence="16">
    <location>
        <begin position="284"/>
        <end position="285"/>
    </location>
    <ligand>
        <name>ATP</name>
        <dbReference type="ChEBI" id="CHEBI:30616"/>
    </ligand>
</feature>
<evidence type="ECO:0000256" key="8">
    <source>
        <dbReference type="ARBA" id="ARBA00022679"/>
    </source>
</evidence>
<dbReference type="Pfam" id="PF00365">
    <property type="entry name" value="PFK"/>
    <property type="match status" value="2"/>
</dbReference>
<dbReference type="GO" id="GO:0005524">
    <property type="term" value="F:ATP binding"/>
    <property type="evidence" value="ECO:0007669"/>
    <property type="project" value="UniProtKB-KW"/>
</dbReference>
<dbReference type="GO" id="GO:0016208">
    <property type="term" value="F:AMP binding"/>
    <property type="evidence" value="ECO:0007669"/>
    <property type="project" value="TreeGrafter"/>
</dbReference>
<evidence type="ECO:0000256" key="12">
    <source>
        <dbReference type="ARBA" id="ARBA00022840"/>
    </source>
</evidence>
<feature type="binding site" description="in other chain" evidence="16">
    <location>
        <begin position="728"/>
        <end position="732"/>
    </location>
    <ligand>
        <name>beta-D-fructose 2,6-bisphosphate</name>
        <dbReference type="ChEBI" id="CHEBI:58579"/>
        <note>allosteric activator; ligand shared between dimeric partners</note>
    </ligand>
</feature>
<comment type="function">
    <text evidence="2 16">Catalyzes the phosphorylation of D-fructose 6-phosphate to fructose 1,6-bisphosphate by ATP, the first committing step of glycolysis.</text>
</comment>
<comment type="pathway">
    <text evidence="5 16 17">Carbohydrate degradation; glycolysis; D-glyceraldehyde 3-phosphate and glycerone phosphate from D-glucose: step 3/4.</text>
</comment>
<dbReference type="InterPro" id="IPR022953">
    <property type="entry name" value="ATP_PFK"/>
</dbReference>
<dbReference type="PROSITE" id="PS00433">
    <property type="entry name" value="PHOSPHOFRUCTOKINASE"/>
    <property type="match status" value="1"/>
</dbReference>
<evidence type="ECO:0000256" key="3">
    <source>
        <dbReference type="ARBA" id="ARBA00004496"/>
    </source>
</evidence>
<keyword evidence="14 16" id="KW-0324">Glycolysis</keyword>
<evidence type="ECO:0000256" key="11">
    <source>
        <dbReference type="ARBA" id="ARBA00022777"/>
    </source>
</evidence>
<feature type="binding site" description="in other chain" evidence="16">
    <location>
        <position position="970"/>
    </location>
    <ligand>
        <name>beta-D-fructose 2,6-bisphosphate</name>
        <dbReference type="ChEBI" id="CHEBI:58579"/>
        <note>allosteric activator; ligand shared between dimeric partners</note>
    </ligand>
</feature>
<feature type="binding site" evidence="16">
    <location>
        <position position="221"/>
    </location>
    <ligand>
        <name>ATP</name>
        <dbReference type="ChEBI" id="CHEBI:30616"/>
    </ligand>
</feature>
<comment type="similarity">
    <text evidence="16">Belongs to the phosphofructokinase type A (PFKA) family. ATP-dependent PFK group I subfamily. Eukaryotic two domain clade 'E' sub-subfamily.</text>
</comment>
<dbReference type="GO" id="GO:0070095">
    <property type="term" value="F:fructose-6-phosphate binding"/>
    <property type="evidence" value="ECO:0007669"/>
    <property type="project" value="TreeGrafter"/>
</dbReference>
<dbReference type="GO" id="GO:0003872">
    <property type="term" value="F:6-phosphofructokinase activity"/>
    <property type="evidence" value="ECO:0007669"/>
    <property type="project" value="UniProtKB-UniRule"/>
</dbReference>
<dbReference type="GO" id="GO:0030388">
    <property type="term" value="P:fructose 1,6-bisphosphate metabolic process"/>
    <property type="evidence" value="ECO:0007669"/>
    <property type="project" value="TreeGrafter"/>
</dbReference>
<feature type="binding site" description="in other chain" evidence="16">
    <location>
        <begin position="404"/>
        <end position="406"/>
    </location>
    <ligand>
        <name>substrate</name>
        <note>ligand shared between dimeric partners</note>
    </ligand>
</feature>
<feature type="domain" description="Phosphofructokinase" evidence="18">
    <location>
        <begin position="213"/>
        <end position="520"/>
    </location>
</feature>
<keyword evidence="12 16" id="KW-0067">ATP-binding</keyword>
<dbReference type="GO" id="GO:0006002">
    <property type="term" value="P:fructose 6-phosphate metabolic process"/>
    <property type="evidence" value="ECO:0007669"/>
    <property type="project" value="InterPro"/>
</dbReference>
<feature type="region of interest" description="Interdomain linker" evidence="16">
    <location>
        <begin position="587"/>
        <end position="600"/>
    </location>
</feature>
<comment type="subcellular location">
    <subcellularLocation>
        <location evidence="3 16">Cytoplasm</location>
    </subcellularLocation>
    <subcellularLocation>
        <location evidence="4">Mitochondrion outer membrane</location>
        <topology evidence="4">Peripheral membrane protein</topology>
        <orientation evidence="4">Cytoplasmic side</orientation>
    </subcellularLocation>
</comment>
<evidence type="ECO:0000313" key="20">
    <source>
        <dbReference type="EMBL" id="GMG22689.1"/>
    </source>
</evidence>
<sequence>MTTDSDQLVSQLSFTSFTVEKTQDYTKLIAFYKSFGFKVVKTFTRDATTSGLDLNGVSNDSRKECWLNCYEAARTKTNGSLVPPRETIEAHHPEVNPKESNFNKGFMLKLRLVSHDVNKNIEMPGEVIVFTVDPEAVKKIAIDNKYELIEKTNDPKIDFFIKDPVGNIVGFTGFANGLTDKPIKSSKAFFTDKTAEDLENPRLKEPAKSNKKRIAVMTSGGDAPGMCAAVRAVVRAGIYLGCEVYGCYEGYSGLVKGGEYLKKMDWEDVRGWLSLGGTLIGTARCMEFKEKWGRLQAAKNMILRGVDALIVCGGDGSLTGADIFRDEWPSLVAELVKNGTFTEDQVEPYKHLTIVGLVGSIDNDMSSTDNTIGAYSSLERICEMVDYIDATAASHSRAFVVEVMGRHCGWLALMAGTACGADSIFIPERPPNSKSWKDELKEVCLRHRSKGRRKTTVIVAEGALDNELNPITSEQVKECLVEIGLDTRITTLGHVQRGGTAVAFDRLLATLQGVDAVKAVLESTPNTPSPMIGFVDNKVVRRPLIESVKLTKSVATAIEEKRFDDAMQLRDTTFKEAYDHFLSVSKYDDGTQVLPENQHLNVAIIHVGAPTSALNAATRAAALYLLSRGHTPIGVENGFTGLTRHGAMRKLSWLDVEEWHNLGGSELGTNRSLPSTDIGTVAYYFQRFEIQGLIIIGGFEAFHSLHELKQARSLYPIFNMPMVCLPSTVSNNVPGSEYSLGSDTCLNVLVNYCDAIKQSASASRRRVFVVEVQGGYSGFIASYTGLVTGSLAVYTPEEKITLRSIQEDLELLNKTFENDTGLNRSGKMFIRNEKSSKIYTTDLLTSIIRESAHGKYESRTAVPGHVQQGKTPTAMDRCHSARFAIKACEFIEKSNFETNEKLQAMLNNGFGSNLTYKGHTEPDLKFVYRRGKKQLVGDLDNAKLLGIHGSSVVFKDIDEVWDNETDVELRKGKDIHWDDMNMVNDMLSGRLMLRSERESEL</sequence>
<dbReference type="PANTHER" id="PTHR13697">
    <property type="entry name" value="PHOSPHOFRUCTOKINASE"/>
    <property type="match status" value="1"/>
</dbReference>
<evidence type="ECO:0000313" key="21">
    <source>
        <dbReference type="Proteomes" id="UP001165063"/>
    </source>
</evidence>
<dbReference type="OrthoDB" id="537915at2759"/>
<feature type="binding site" evidence="16">
    <location>
        <position position="397"/>
    </location>
    <ligand>
        <name>substrate</name>
        <note>ligand shared between dimeric partners</note>
    </ligand>
</feature>
<evidence type="ECO:0000256" key="4">
    <source>
        <dbReference type="ARBA" id="ARBA00004570"/>
    </source>
</evidence>
<feature type="binding site" evidence="16">
    <location>
        <position position="766"/>
    </location>
    <ligand>
        <name>beta-D-fructose 2,6-bisphosphate</name>
        <dbReference type="ChEBI" id="CHEBI:58579"/>
        <note>allosteric activator; ligand shared between dimeric partners</note>
    </ligand>
</feature>
<evidence type="ECO:0000256" key="2">
    <source>
        <dbReference type="ARBA" id="ARBA00002659"/>
    </source>
</evidence>
<keyword evidence="21" id="KW-1185">Reference proteome</keyword>
<accession>A0A9W6YQ51</accession>
<evidence type="ECO:0000256" key="6">
    <source>
        <dbReference type="ARBA" id="ARBA00022490"/>
    </source>
</evidence>
<evidence type="ECO:0000256" key="17">
    <source>
        <dbReference type="PIRNR" id="PIRNR000533"/>
    </source>
</evidence>
<comment type="subunit">
    <text evidence="16">Homotetramer.</text>
</comment>
<dbReference type="PANTHER" id="PTHR13697:SF57">
    <property type="entry name" value="ATP-DEPENDENT 6-PHOSPHOFRUCTOKINASE SUBUNIT ALPHA"/>
    <property type="match status" value="1"/>
</dbReference>
<organism evidence="20 21">
    <name type="scientific">Ambrosiozyma monospora</name>
    <name type="common">Yeast</name>
    <name type="synonym">Endomycopsis monosporus</name>
    <dbReference type="NCBI Taxonomy" id="43982"/>
    <lineage>
        <taxon>Eukaryota</taxon>
        <taxon>Fungi</taxon>
        <taxon>Dikarya</taxon>
        <taxon>Ascomycota</taxon>
        <taxon>Saccharomycotina</taxon>
        <taxon>Pichiomycetes</taxon>
        <taxon>Pichiales</taxon>
        <taxon>Pichiaceae</taxon>
        <taxon>Ambrosiozyma</taxon>
    </lineage>
</organism>
<evidence type="ECO:0000256" key="16">
    <source>
        <dbReference type="HAMAP-Rule" id="MF_03184"/>
    </source>
</evidence>
<comment type="cofactor">
    <cofactor evidence="1 16">
        <name>Mg(2+)</name>
        <dbReference type="ChEBI" id="CHEBI:18420"/>
    </cofactor>
</comment>
<feature type="region of interest" description="N-terminal catalytic PFK domain 1" evidence="16">
    <location>
        <begin position="1"/>
        <end position="586"/>
    </location>
</feature>
<feature type="binding site" description="in other chain" evidence="16">
    <location>
        <begin position="773"/>
        <end position="775"/>
    </location>
    <ligand>
        <name>beta-D-fructose 2,6-bisphosphate</name>
        <dbReference type="ChEBI" id="CHEBI:58579"/>
        <note>allosteric activator; ligand shared between dimeric partners</note>
    </ligand>
</feature>
<feature type="binding site" description="in other chain" evidence="16">
    <location>
        <begin position="360"/>
        <end position="362"/>
    </location>
    <ligand>
        <name>substrate</name>
        <note>ligand shared between dimeric partners</note>
    </ligand>
</feature>
<evidence type="ECO:0000256" key="14">
    <source>
        <dbReference type="ARBA" id="ARBA00023152"/>
    </source>
</evidence>
<feature type="binding site" evidence="16">
    <location>
        <position position="315"/>
    </location>
    <ligand>
        <name>Mg(2+)</name>
        <dbReference type="ChEBI" id="CHEBI:18420"/>
        <note>catalytic</note>
    </ligand>
</feature>
<evidence type="ECO:0000256" key="13">
    <source>
        <dbReference type="ARBA" id="ARBA00022842"/>
    </source>
</evidence>
<dbReference type="SUPFAM" id="SSF53784">
    <property type="entry name" value="Phosphofructokinase"/>
    <property type="match status" value="2"/>
</dbReference>
<keyword evidence="6 16" id="KW-0963">Cytoplasm</keyword>
<comment type="activity regulation">
    <text evidence="16">Allosterically activated by ADP, AMP, or fructose 2,6-bisphosphate, and allosterically inhibited by ATP or citrate.</text>
</comment>
<keyword evidence="9 16" id="KW-0479">Metal-binding</keyword>
<evidence type="ECO:0000256" key="10">
    <source>
        <dbReference type="ARBA" id="ARBA00022741"/>
    </source>
</evidence>
<proteinExistence type="inferred from homology"/>
<comment type="caution">
    <text evidence="20">The sequence shown here is derived from an EMBL/GenBank/DDBJ whole genome shotgun (WGS) entry which is preliminary data.</text>
</comment>
<evidence type="ECO:0000256" key="15">
    <source>
        <dbReference type="ARBA" id="ARBA00048070"/>
    </source>
</evidence>
<feature type="region of interest" description="C-terminal regulatory PFK domain 2" evidence="16">
    <location>
        <begin position="601"/>
        <end position="1001"/>
    </location>
</feature>
<comment type="similarity">
    <text evidence="17">Belongs to the phosphofructokinase type A (PFKA) family. ATP-dependent PFK group I subfamily. Eukaryotic two domain clade "E" sub-subfamily.</text>
</comment>
<dbReference type="EMBL" id="BSXU01001002">
    <property type="protein sequence ID" value="GMG22689.1"/>
    <property type="molecule type" value="Genomic_DNA"/>
</dbReference>
<dbReference type="AlphaFoldDB" id="A0A9W6YQ51"/>
<protein>
    <recommendedName>
        <fullName evidence="16">ATP-dependent 6-phosphofructokinase</fullName>
        <shortName evidence="16">ATP-PFK</shortName>
        <shortName evidence="16">Phosphofructokinase</shortName>
        <ecNumber evidence="16">2.7.1.11</ecNumber>
    </recommendedName>
    <alternativeName>
        <fullName evidence="16">Phosphohexokinase</fullName>
    </alternativeName>
</protein>
<dbReference type="PRINTS" id="PR00476">
    <property type="entry name" value="PHFRCTKINASE"/>
</dbReference>
<comment type="catalytic activity">
    <reaction evidence="15 16 17">
        <text>beta-D-fructose 6-phosphate + ATP = beta-D-fructose 1,6-bisphosphate + ADP + H(+)</text>
        <dbReference type="Rhea" id="RHEA:16109"/>
        <dbReference type="ChEBI" id="CHEBI:15378"/>
        <dbReference type="ChEBI" id="CHEBI:30616"/>
        <dbReference type="ChEBI" id="CHEBI:32966"/>
        <dbReference type="ChEBI" id="CHEBI:57634"/>
        <dbReference type="ChEBI" id="CHEBI:456216"/>
        <dbReference type="EC" id="2.7.1.11"/>
    </reaction>
</comment>
<dbReference type="NCBIfam" id="TIGR02478">
    <property type="entry name" value="6PF1K_euk"/>
    <property type="match status" value="1"/>
</dbReference>
<dbReference type="FunFam" id="3.40.50.460:FF:000008">
    <property type="entry name" value="ATP-dependent 6-phosphofructokinase"/>
    <property type="match status" value="1"/>
</dbReference>
<evidence type="ECO:0000256" key="1">
    <source>
        <dbReference type="ARBA" id="ARBA00001946"/>
    </source>
</evidence>
<feature type="binding site" evidence="16">
    <location>
        <begin position="314"/>
        <end position="317"/>
    </location>
    <ligand>
        <name>ATP</name>
        <dbReference type="ChEBI" id="CHEBI:30616"/>
    </ligand>
</feature>
<feature type="binding site" description="in other chain" evidence="16">
    <location>
        <begin position="494"/>
        <end position="497"/>
    </location>
    <ligand>
        <name>substrate</name>
        <note>ligand shared between dimeric partners</note>
    </ligand>
</feature>
<evidence type="ECO:0000256" key="5">
    <source>
        <dbReference type="ARBA" id="ARBA00004679"/>
    </source>
</evidence>
<keyword evidence="13 16" id="KW-0460">Magnesium</keyword>
<feature type="binding site" evidence="16">
    <location>
        <position position="859"/>
    </location>
    <ligand>
        <name>beta-D-fructose 2,6-bisphosphate</name>
        <dbReference type="ChEBI" id="CHEBI:58579"/>
        <note>allosteric activator; ligand shared between dimeric partners</note>
    </ligand>
</feature>
<dbReference type="InterPro" id="IPR035966">
    <property type="entry name" value="PKF_sf"/>
</dbReference>
<feature type="binding site" description="in other chain" evidence="16">
    <location>
        <position position="833"/>
    </location>
    <ligand>
        <name>beta-D-fructose 2,6-bisphosphate</name>
        <dbReference type="ChEBI" id="CHEBI:58579"/>
        <note>allosteric activator; ligand shared between dimeric partners</note>
    </ligand>
</feature>
<feature type="domain" description="Phosphofructokinase N-terminal" evidence="19">
    <location>
        <begin position="11"/>
        <end position="112"/>
    </location>
</feature>
<dbReference type="GO" id="GO:1902600">
    <property type="term" value="P:proton transmembrane transport"/>
    <property type="evidence" value="ECO:0007669"/>
    <property type="project" value="UniProtKB-ARBA"/>
</dbReference>
<dbReference type="GO" id="GO:0051453">
    <property type="term" value="P:regulation of intracellular pH"/>
    <property type="evidence" value="ECO:0007669"/>
    <property type="project" value="UniProtKB-ARBA"/>
</dbReference>
<feature type="binding site" description="in other chain" evidence="16">
    <location>
        <position position="671"/>
    </location>
    <ligand>
        <name>beta-D-fructose 2,6-bisphosphate</name>
        <dbReference type="ChEBI" id="CHEBI:58579"/>
        <note>allosteric activator; ligand shared between dimeric partners</note>
    </ligand>
</feature>